<feature type="compositionally biased region" description="Basic and acidic residues" evidence="1">
    <location>
        <begin position="189"/>
        <end position="219"/>
    </location>
</feature>
<dbReference type="AlphaFoldDB" id="A0AAI8VRK2"/>
<name>A0AAI8VRK2_9PEZI</name>
<dbReference type="EMBL" id="CAUWAG010000013">
    <property type="protein sequence ID" value="CAJ2509780.1"/>
    <property type="molecule type" value="Genomic_DNA"/>
</dbReference>
<feature type="region of interest" description="Disordered" evidence="1">
    <location>
        <begin position="186"/>
        <end position="219"/>
    </location>
</feature>
<reference evidence="2" key="1">
    <citation type="submission" date="2023-10" db="EMBL/GenBank/DDBJ databases">
        <authorList>
            <person name="Hackl T."/>
        </authorList>
    </citation>
    <scope>NUCLEOTIDE SEQUENCE</scope>
</reference>
<feature type="compositionally biased region" description="Polar residues" evidence="1">
    <location>
        <begin position="11"/>
        <end position="21"/>
    </location>
</feature>
<comment type="caution">
    <text evidence="2">The sequence shown here is derived from an EMBL/GenBank/DDBJ whole genome shotgun (WGS) entry which is preliminary data.</text>
</comment>
<evidence type="ECO:0000313" key="2">
    <source>
        <dbReference type="EMBL" id="CAJ2509780.1"/>
    </source>
</evidence>
<feature type="region of interest" description="Disordered" evidence="1">
    <location>
        <begin position="1"/>
        <end position="88"/>
    </location>
</feature>
<sequence>MPKKIDHGPPTRQSTRLSQQKDINEWTPGETSPKTEELDKDVLITPSSPAPEEPAQALSNLEPEKPVAPHRDSEQETPVTSSEVKESDYDSVIKNFEVHSKPKVFHKNSATISPFSQPPDMPEDNLNPTLQQLMAEIASLKAQVSAGTHNDNDRRSREITPANSAFGGTDFKPTGFAALPAFVPFGQDQDARNPHYDKKARESRHEPGMFAREKDLFNK</sequence>
<evidence type="ECO:0000313" key="3">
    <source>
        <dbReference type="Proteomes" id="UP001295740"/>
    </source>
</evidence>
<feature type="region of interest" description="Disordered" evidence="1">
    <location>
        <begin position="144"/>
        <end position="169"/>
    </location>
</feature>
<feature type="compositionally biased region" description="Basic and acidic residues" evidence="1">
    <location>
        <begin position="33"/>
        <end position="42"/>
    </location>
</feature>
<proteinExistence type="predicted"/>
<protein>
    <submittedName>
        <fullName evidence="2">Uu.00g056800.m01.CDS01</fullName>
    </submittedName>
</protein>
<feature type="compositionally biased region" description="Basic and acidic residues" evidence="1">
    <location>
        <begin position="62"/>
        <end position="74"/>
    </location>
</feature>
<keyword evidence="3" id="KW-1185">Reference proteome</keyword>
<evidence type="ECO:0000256" key="1">
    <source>
        <dbReference type="SAM" id="MobiDB-lite"/>
    </source>
</evidence>
<gene>
    <name evidence="2" type="ORF">KHLLAP_LOCUS10248</name>
</gene>
<dbReference type="Proteomes" id="UP001295740">
    <property type="component" value="Unassembled WGS sequence"/>
</dbReference>
<accession>A0AAI8VRK2</accession>
<organism evidence="2 3">
    <name type="scientific">Anthostomella pinea</name>
    <dbReference type="NCBI Taxonomy" id="933095"/>
    <lineage>
        <taxon>Eukaryota</taxon>
        <taxon>Fungi</taxon>
        <taxon>Dikarya</taxon>
        <taxon>Ascomycota</taxon>
        <taxon>Pezizomycotina</taxon>
        <taxon>Sordariomycetes</taxon>
        <taxon>Xylariomycetidae</taxon>
        <taxon>Xylariales</taxon>
        <taxon>Xylariaceae</taxon>
        <taxon>Anthostomella</taxon>
    </lineage>
</organism>